<keyword evidence="15" id="KW-0808">Transferase</keyword>
<evidence type="ECO:0000313" key="15">
    <source>
        <dbReference type="EMBL" id="KOC30215.1"/>
    </source>
</evidence>
<dbReference type="CDD" id="cd13705">
    <property type="entry name" value="PBP2_BvgS_D1"/>
    <property type="match status" value="1"/>
</dbReference>
<dbReference type="Pfam" id="PF01627">
    <property type="entry name" value="Hpt"/>
    <property type="match status" value="1"/>
</dbReference>
<keyword evidence="4 11" id="KW-0732">Signal</keyword>
<dbReference type="InterPro" id="IPR036890">
    <property type="entry name" value="HATPase_C_sf"/>
</dbReference>
<reference evidence="16" key="1">
    <citation type="submission" date="2014-06" db="EMBL/GenBank/DDBJ databases">
        <title>Draft genome sequence of C. testosteroni WDL7.</title>
        <authorList>
            <person name="Wu Y."/>
            <person name="Seshan H."/>
            <person name="Arumugam K."/>
        </authorList>
    </citation>
    <scope>NUCLEOTIDE SEQUENCE [LARGE SCALE GENOMIC DNA]</scope>
    <source>
        <strain evidence="16">WDL7</strain>
    </source>
</reference>
<evidence type="ECO:0000259" key="13">
    <source>
        <dbReference type="PROSITE" id="PS50110"/>
    </source>
</evidence>
<evidence type="ECO:0000256" key="9">
    <source>
        <dbReference type="PROSITE-ProRule" id="PRU00110"/>
    </source>
</evidence>
<dbReference type="SMART" id="SM00388">
    <property type="entry name" value="HisKA"/>
    <property type="match status" value="1"/>
</dbReference>
<dbReference type="InterPro" id="IPR004358">
    <property type="entry name" value="Sig_transdc_His_kin-like_C"/>
</dbReference>
<dbReference type="SMART" id="SM00448">
    <property type="entry name" value="REC"/>
    <property type="match status" value="1"/>
</dbReference>
<dbReference type="Proteomes" id="UP000037442">
    <property type="component" value="Unassembled WGS sequence"/>
</dbReference>
<dbReference type="AlphaFoldDB" id="A0A0L7N858"/>
<dbReference type="PROSITE" id="PS50110">
    <property type="entry name" value="RESPONSE_REGULATORY"/>
    <property type="match status" value="1"/>
</dbReference>
<dbReference type="InterPro" id="IPR011006">
    <property type="entry name" value="CheY-like_superfamily"/>
</dbReference>
<evidence type="ECO:0000256" key="7">
    <source>
        <dbReference type="ARBA" id="ARBA00058004"/>
    </source>
</evidence>
<evidence type="ECO:0000256" key="8">
    <source>
        <dbReference type="ARBA" id="ARBA00070152"/>
    </source>
</evidence>
<dbReference type="SMART" id="SM00387">
    <property type="entry name" value="HATPase_c"/>
    <property type="match status" value="1"/>
</dbReference>
<dbReference type="Gene3D" id="3.30.565.10">
    <property type="entry name" value="Histidine kinase-like ATPase, C-terminal domain"/>
    <property type="match status" value="1"/>
</dbReference>
<evidence type="ECO:0000259" key="12">
    <source>
        <dbReference type="PROSITE" id="PS50109"/>
    </source>
</evidence>
<dbReference type="FunFam" id="3.30.565.10:FF:000010">
    <property type="entry name" value="Sensor histidine kinase RcsC"/>
    <property type="match status" value="1"/>
</dbReference>
<dbReference type="Pfam" id="PF00512">
    <property type="entry name" value="HisKA"/>
    <property type="match status" value="1"/>
</dbReference>
<keyword evidence="15" id="KW-0418">Kinase</keyword>
<dbReference type="SUPFAM" id="SSF53850">
    <property type="entry name" value="Periplasmic binding protein-like II"/>
    <property type="match status" value="2"/>
</dbReference>
<dbReference type="SUPFAM" id="SSF47226">
    <property type="entry name" value="Histidine-containing phosphotransfer domain, HPT domain"/>
    <property type="match status" value="1"/>
</dbReference>
<feature type="signal peptide" evidence="11">
    <location>
        <begin position="1"/>
        <end position="20"/>
    </location>
</feature>
<dbReference type="Pfam" id="PF02518">
    <property type="entry name" value="HATPase_c"/>
    <property type="match status" value="1"/>
</dbReference>
<dbReference type="PROSITE" id="PS50109">
    <property type="entry name" value="HIS_KIN"/>
    <property type="match status" value="1"/>
</dbReference>
<keyword evidence="3 10" id="KW-0597">Phosphoprotein</keyword>
<dbReference type="CDD" id="cd17546">
    <property type="entry name" value="REC_hyHK_CKI1_RcsC-like"/>
    <property type="match status" value="1"/>
</dbReference>
<dbReference type="Pfam" id="PF00497">
    <property type="entry name" value="SBP_bac_3"/>
    <property type="match status" value="1"/>
</dbReference>
<dbReference type="InterPro" id="IPR036097">
    <property type="entry name" value="HisK_dim/P_sf"/>
</dbReference>
<evidence type="ECO:0000256" key="1">
    <source>
        <dbReference type="ARBA" id="ARBA00000085"/>
    </source>
</evidence>
<dbReference type="InterPro" id="IPR001638">
    <property type="entry name" value="Solute-binding_3/MltF_N"/>
</dbReference>
<dbReference type="PANTHER" id="PTHR45339">
    <property type="entry name" value="HYBRID SIGNAL TRANSDUCTION HISTIDINE KINASE J"/>
    <property type="match status" value="1"/>
</dbReference>
<keyword evidence="5" id="KW-0902">Two-component regulatory system</keyword>
<dbReference type="GO" id="GO:0005886">
    <property type="term" value="C:plasma membrane"/>
    <property type="evidence" value="ECO:0007669"/>
    <property type="project" value="UniProtKB-SubCell"/>
</dbReference>
<gene>
    <name evidence="15" type="ORF">GL58_22800</name>
</gene>
<comment type="function">
    <text evidence="7">Member of the two-component regulatory system BvgS/BvgA. Phosphorylates BvgA via a four-step phosphorelay in response to environmental signals.</text>
</comment>
<dbReference type="Gene3D" id="3.40.50.2300">
    <property type="match status" value="1"/>
</dbReference>
<organism evidence="15 16">
    <name type="scientific">Comamonas testosteroni</name>
    <name type="common">Pseudomonas testosteroni</name>
    <dbReference type="NCBI Taxonomy" id="285"/>
    <lineage>
        <taxon>Bacteria</taxon>
        <taxon>Pseudomonadati</taxon>
        <taxon>Pseudomonadota</taxon>
        <taxon>Betaproteobacteria</taxon>
        <taxon>Burkholderiales</taxon>
        <taxon>Comamonadaceae</taxon>
        <taxon>Comamonas</taxon>
    </lineage>
</organism>
<dbReference type="Pfam" id="PF00072">
    <property type="entry name" value="Response_reg"/>
    <property type="match status" value="1"/>
</dbReference>
<evidence type="ECO:0000256" key="4">
    <source>
        <dbReference type="ARBA" id="ARBA00022729"/>
    </source>
</evidence>
<sequence length="1061" mass="116242">MQRLLHIAFCLLICSRISFAGDLVLTPVPRQALSEVRVTLTQPERQWLAQKQLLVVGVLNDPLPPFRIFVEGQRLEGLVADYVSALQRELGVPVQLRAFDARGDMYAALRDGRIDMVSNVNALMAKSNGWVLSAPYTLAQLALFSEGGDLHEYSTTDGKTRIAVANGMMLELFESVGGRGRFQQYSSPLLAMASVLNGENDVFLGDTLSSEYLSSQLFSNQFVINQSAKLPEVQAGFGLLPDSTLLAGVLGRALGGLTRCQIVTAQHLWGGTEDCSVSDLRSRLSPQELDWLERNETVELVVSEDLAPFAFFNSRGRLNGIASDVLDIIRRKTGMRLKIRRVSSLTEAHDLLDHGQGILSILPDTASASLPYLRTEPLTTTHYLFVQRKESAQGALDEKSTTTVAVAKGYVDPEQFKSRYPKLRFHETQTMGEAFKLVRDGRVDMALAPANMVRYYLSYKYEGSLKAGDVVSGLGVGIVFSAPQGQTQLIGILDKAMLEIKPRKYLQIIGRWRANSATDDKYWEGVVSYVWRVFEVLAVLLLVAGGLIVAQHRRIRSKREDLQQRQLLLDELQVAKESADKASSAKSVFLATMSHEIRTPLNAIIGMLELVLARKGDAEQNHQLAHIAYESASSLLALIGDILDISRIEAGKLSLELEPVKVKDLLESVGKVFSGLARQKQLRLSLSIDARAEQQVWGDAVKLKQIISNLLGNAIKFTQHGGVDLRCSVEVAGDAELRFNISVIDTGVGIPAAQLGQIFKPFYVADGVVNDPNAGAGLGLAISQSLCLLMGSQLKVQSEVGSGTRIDFSVTLARVMVDAVAQSSIESSENTATVLTVLIVEDHLPSQYLLVQQIGYLGHRTLTACNGLEGLAVWSKHDIDIVITDCNMPEMDGLEMTRAIRRLEQGQSIKPCLIIGLTADAQREVFQRCLYAGMNHALAKPTNLAALNRLIPKLDAGQSQAVEASLLTNDIQASMAKRVIASNQSESDALRHALDAHDLVAVKRIVHKLKGTAYLLNHQGLLEQCMELEDLGVKGLTKDLRDAAQVLLETLEEINRFLQAK</sequence>
<dbReference type="PATRIC" id="fig|285.49.peg.4725"/>
<comment type="caution">
    <text evidence="15">The sequence shown here is derived from an EMBL/GenBank/DDBJ whole genome shotgun (WGS) entry which is preliminary data.</text>
</comment>
<dbReference type="InterPro" id="IPR005467">
    <property type="entry name" value="His_kinase_dom"/>
</dbReference>
<feature type="domain" description="Histidine kinase" evidence="12">
    <location>
        <begin position="592"/>
        <end position="814"/>
    </location>
</feature>
<feature type="chain" id="PRO_5005574476" description="Virulence sensor protein BvgS" evidence="11">
    <location>
        <begin position="21"/>
        <end position="1061"/>
    </location>
</feature>
<dbReference type="SMART" id="SM00062">
    <property type="entry name" value="PBPb"/>
    <property type="match status" value="1"/>
</dbReference>
<dbReference type="Gene3D" id="1.10.287.130">
    <property type="match status" value="1"/>
</dbReference>
<dbReference type="SUPFAM" id="SSF47384">
    <property type="entry name" value="Homodimeric domain of signal transducing histidine kinase"/>
    <property type="match status" value="1"/>
</dbReference>
<dbReference type="EMBL" id="JNVD01000006">
    <property type="protein sequence ID" value="KOC30215.1"/>
    <property type="molecule type" value="Genomic_DNA"/>
</dbReference>
<dbReference type="InterPro" id="IPR003594">
    <property type="entry name" value="HATPase_dom"/>
</dbReference>
<dbReference type="PRINTS" id="PR00344">
    <property type="entry name" value="BCTRLSENSOR"/>
</dbReference>
<dbReference type="SUPFAM" id="SSF55874">
    <property type="entry name" value="ATPase domain of HSP90 chaperone/DNA topoisomerase II/histidine kinase"/>
    <property type="match status" value="1"/>
</dbReference>
<proteinExistence type="predicted"/>
<feature type="domain" description="HPt" evidence="14">
    <location>
        <begin position="968"/>
        <end position="1061"/>
    </location>
</feature>
<evidence type="ECO:0000256" key="11">
    <source>
        <dbReference type="SAM" id="SignalP"/>
    </source>
</evidence>
<dbReference type="InterPro" id="IPR001789">
    <property type="entry name" value="Sig_transdc_resp-reg_receiver"/>
</dbReference>
<dbReference type="InterPro" id="IPR049870">
    <property type="entry name" value="BvgS-like_periplasmic1"/>
</dbReference>
<evidence type="ECO:0000259" key="14">
    <source>
        <dbReference type="PROSITE" id="PS50894"/>
    </source>
</evidence>
<dbReference type="InterPro" id="IPR003661">
    <property type="entry name" value="HisK_dim/P_dom"/>
</dbReference>
<dbReference type="PANTHER" id="PTHR45339:SF5">
    <property type="entry name" value="HISTIDINE KINASE"/>
    <property type="match status" value="1"/>
</dbReference>
<dbReference type="CDD" id="cd00082">
    <property type="entry name" value="HisKA"/>
    <property type="match status" value="1"/>
</dbReference>
<dbReference type="SUPFAM" id="SSF52172">
    <property type="entry name" value="CheY-like"/>
    <property type="match status" value="1"/>
</dbReference>
<dbReference type="InterPro" id="IPR008207">
    <property type="entry name" value="Sig_transdc_His_kin_Hpt_dom"/>
</dbReference>
<name>A0A0L7N858_COMTE</name>
<dbReference type="EC" id="2.7.13.3" evidence="2"/>
<dbReference type="GO" id="GO:0000155">
    <property type="term" value="F:phosphorelay sensor kinase activity"/>
    <property type="evidence" value="ECO:0007669"/>
    <property type="project" value="InterPro"/>
</dbReference>
<evidence type="ECO:0000313" key="16">
    <source>
        <dbReference type="Proteomes" id="UP000037442"/>
    </source>
</evidence>
<dbReference type="GO" id="GO:0005524">
    <property type="term" value="F:ATP binding"/>
    <property type="evidence" value="ECO:0007669"/>
    <property type="project" value="UniProtKB-KW"/>
</dbReference>
<feature type="domain" description="Response regulatory" evidence="13">
    <location>
        <begin position="836"/>
        <end position="955"/>
    </location>
</feature>
<dbReference type="InterPro" id="IPR036641">
    <property type="entry name" value="HPT_dom_sf"/>
</dbReference>
<evidence type="ECO:0000256" key="3">
    <source>
        <dbReference type="ARBA" id="ARBA00022553"/>
    </source>
</evidence>
<feature type="modified residue" description="Phosphohistidine" evidence="9">
    <location>
        <position position="1007"/>
    </location>
</feature>
<keyword evidence="6" id="KW-0843">Virulence</keyword>
<dbReference type="PROSITE" id="PS50894">
    <property type="entry name" value="HPT"/>
    <property type="match status" value="1"/>
</dbReference>
<dbReference type="CDD" id="cd16922">
    <property type="entry name" value="HATPase_EvgS-ArcB-TorS-like"/>
    <property type="match status" value="1"/>
</dbReference>
<accession>A0A0L7N858</accession>
<evidence type="ECO:0000256" key="10">
    <source>
        <dbReference type="PROSITE-ProRule" id="PRU00169"/>
    </source>
</evidence>
<evidence type="ECO:0000256" key="5">
    <source>
        <dbReference type="ARBA" id="ARBA00023012"/>
    </source>
</evidence>
<evidence type="ECO:0000256" key="6">
    <source>
        <dbReference type="ARBA" id="ARBA00023026"/>
    </source>
</evidence>
<feature type="modified residue" description="4-aspartylphosphate" evidence="10">
    <location>
        <position position="885"/>
    </location>
</feature>
<protein>
    <recommendedName>
        <fullName evidence="8">Virulence sensor protein BvgS</fullName>
        <ecNumber evidence="2">2.7.13.3</ecNumber>
    </recommendedName>
</protein>
<dbReference type="Gene3D" id="1.20.120.160">
    <property type="entry name" value="HPT domain"/>
    <property type="match status" value="1"/>
</dbReference>
<evidence type="ECO:0000256" key="2">
    <source>
        <dbReference type="ARBA" id="ARBA00012438"/>
    </source>
</evidence>
<comment type="catalytic activity">
    <reaction evidence="1">
        <text>ATP + protein L-histidine = ADP + protein N-phospho-L-histidine.</text>
        <dbReference type="EC" id="2.7.13.3"/>
    </reaction>
</comment>
<dbReference type="Gene3D" id="3.40.190.10">
    <property type="entry name" value="Periplasmic binding protein-like II"/>
    <property type="match status" value="4"/>
</dbReference>